<proteinExistence type="predicted"/>
<reference evidence="1 2" key="1">
    <citation type="submission" date="2023-08" db="EMBL/GenBank/DDBJ databases">
        <title>Black Yeasts Isolated from many extreme environments.</title>
        <authorList>
            <person name="Coleine C."/>
            <person name="Stajich J.E."/>
            <person name="Selbmann L."/>
        </authorList>
    </citation>
    <scope>NUCLEOTIDE SEQUENCE [LARGE SCALE GENOMIC DNA]</scope>
    <source>
        <strain evidence="1 2">CCFEE 536</strain>
    </source>
</reference>
<name>A0ABR0KTW6_9PEZI</name>
<keyword evidence="2" id="KW-1185">Reference proteome</keyword>
<evidence type="ECO:0000313" key="1">
    <source>
        <dbReference type="EMBL" id="KAK5130467.1"/>
    </source>
</evidence>
<dbReference type="Proteomes" id="UP001357485">
    <property type="component" value="Unassembled WGS sequence"/>
</dbReference>
<dbReference type="EMBL" id="JAVRRA010024700">
    <property type="protein sequence ID" value="KAK5130467.1"/>
    <property type="molecule type" value="Genomic_DNA"/>
</dbReference>
<evidence type="ECO:0000313" key="2">
    <source>
        <dbReference type="Proteomes" id="UP001357485"/>
    </source>
</evidence>
<sequence length="180" mass="19995">MEATLRLLRIVFFPIEENVDVDAKCNVTSELLSVFHTVPIPYLKVISTLLVFHPEGIGIILGSVTEGLLSESSCLRVRTMLLSMADLLQNLKYGLHFAAGTSVGLRAQIGRIDEYMRARQRPLDQILQNNSIPGSNGLAAYPNGSGDPLFQFQLPAELLEDWPWPFDITQNFTFGPTGFE</sequence>
<protein>
    <submittedName>
        <fullName evidence="1">Uncharacterized protein</fullName>
    </submittedName>
</protein>
<organism evidence="1 2">
    <name type="scientific">Cryomyces antarcticus</name>
    <dbReference type="NCBI Taxonomy" id="329879"/>
    <lineage>
        <taxon>Eukaryota</taxon>
        <taxon>Fungi</taxon>
        <taxon>Dikarya</taxon>
        <taxon>Ascomycota</taxon>
        <taxon>Pezizomycotina</taxon>
        <taxon>Dothideomycetes</taxon>
        <taxon>Dothideomycetes incertae sedis</taxon>
        <taxon>Cryomyces</taxon>
    </lineage>
</organism>
<accession>A0ABR0KTW6</accession>
<gene>
    <name evidence="1" type="ORF">LTR16_001502</name>
</gene>
<comment type="caution">
    <text evidence="1">The sequence shown here is derived from an EMBL/GenBank/DDBJ whole genome shotgun (WGS) entry which is preliminary data.</text>
</comment>